<proteinExistence type="predicted"/>
<dbReference type="AlphaFoldDB" id="A0A1H3S2Y8"/>
<dbReference type="InterPro" id="IPR050229">
    <property type="entry name" value="GlpE_sulfurtransferase"/>
</dbReference>
<evidence type="ECO:0000313" key="2">
    <source>
        <dbReference type="EMBL" id="SDZ31945.1"/>
    </source>
</evidence>
<dbReference type="OrthoDB" id="9800872at2"/>
<protein>
    <submittedName>
        <fullName evidence="2">Rhodanese-related sulfurtransferase</fullName>
    </submittedName>
</protein>
<dbReference type="PANTHER" id="PTHR43031">
    <property type="entry name" value="FAD-DEPENDENT OXIDOREDUCTASE"/>
    <property type="match status" value="1"/>
</dbReference>
<dbReference type="EMBL" id="FNPZ01000003">
    <property type="protein sequence ID" value="SDZ31945.1"/>
    <property type="molecule type" value="Genomic_DNA"/>
</dbReference>
<dbReference type="Pfam" id="PF00581">
    <property type="entry name" value="Rhodanese"/>
    <property type="match status" value="1"/>
</dbReference>
<dbReference type="InterPro" id="IPR001763">
    <property type="entry name" value="Rhodanese-like_dom"/>
</dbReference>
<dbReference type="Proteomes" id="UP000198891">
    <property type="component" value="Unassembled WGS sequence"/>
</dbReference>
<dbReference type="STRING" id="381665.SAMN05216554_3246"/>
<dbReference type="SUPFAM" id="SSF52821">
    <property type="entry name" value="Rhodanese/Cell cycle control phosphatase"/>
    <property type="match status" value="1"/>
</dbReference>
<evidence type="ECO:0000313" key="3">
    <source>
        <dbReference type="Proteomes" id="UP000198891"/>
    </source>
</evidence>
<dbReference type="InterPro" id="IPR036873">
    <property type="entry name" value="Rhodanese-like_dom_sf"/>
</dbReference>
<gene>
    <name evidence="2" type="ORF">SAMN05216554_3246</name>
</gene>
<organism evidence="2 3">
    <name type="scientific">Herbiconiux ginsengi</name>
    <dbReference type="NCBI Taxonomy" id="381665"/>
    <lineage>
        <taxon>Bacteria</taxon>
        <taxon>Bacillati</taxon>
        <taxon>Actinomycetota</taxon>
        <taxon>Actinomycetes</taxon>
        <taxon>Micrococcales</taxon>
        <taxon>Microbacteriaceae</taxon>
        <taxon>Herbiconiux</taxon>
    </lineage>
</organism>
<dbReference type="PANTHER" id="PTHR43031:SF1">
    <property type="entry name" value="PYRIDINE NUCLEOTIDE-DISULPHIDE OXIDOREDUCTASE"/>
    <property type="match status" value="1"/>
</dbReference>
<dbReference type="Gene3D" id="3.40.250.10">
    <property type="entry name" value="Rhodanese-like domain"/>
    <property type="match status" value="1"/>
</dbReference>
<reference evidence="2 3" key="1">
    <citation type="submission" date="2016-10" db="EMBL/GenBank/DDBJ databases">
        <authorList>
            <person name="de Groot N.N."/>
        </authorList>
    </citation>
    <scope>NUCLEOTIDE SEQUENCE [LARGE SCALE GENOMIC DNA]</scope>
    <source>
        <strain evidence="2 3">CGMCC 4.3491</strain>
    </source>
</reference>
<dbReference type="GO" id="GO:0016740">
    <property type="term" value="F:transferase activity"/>
    <property type="evidence" value="ECO:0007669"/>
    <property type="project" value="UniProtKB-KW"/>
</dbReference>
<feature type="domain" description="Rhodanese" evidence="1">
    <location>
        <begin position="11"/>
        <end position="98"/>
    </location>
</feature>
<name>A0A1H3S2Y8_9MICO</name>
<accession>A0A1H3S2Y8</accession>
<keyword evidence="3" id="KW-1185">Reference proteome</keyword>
<dbReference type="PROSITE" id="PS50206">
    <property type="entry name" value="RHODANESE_3"/>
    <property type="match status" value="1"/>
</dbReference>
<dbReference type="SMART" id="SM00450">
    <property type="entry name" value="RHOD"/>
    <property type="match status" value="1"/>
</dbReference>
<keyword evidence="2" id="KW-0808">Transferase</keyword>
<sequence length="99" mass="10188">MNSTTVTALSTENAPIVIDVREADEYAGGHVPGGVNIPLSQLADRLDAVPRHSTVFVICQSGGRSARATDFLTGQGIDAINVEGGTGAWISAGLPVERA</sequence>
<dbReference type="CDD" id="cd00158">
    <property type="entry name" value="RHOD"/>
    <property type="match status" value="1"/>
</dbReference>
<dbReference type="RefSeq" id="WP_092555622.1">
    <property type="nucleotide sequence ID" value="NZ_FNPZ01000003.1"/>
</dbReference>
<evidence type="ECO:0000259" key="1">
    <source>
        <dbReference type="PROSITE" id="PS50206"/>
    </source>
</evidence>